<name>A0A3A1UZN8_9BACL</name>
<reference evidence="3 4" key="1">
    <citation type="submission" date="2018-09" db="EMBL/GenBank/DDBJ databases">
        <title>Paenibacillus aracenensis nov. sp. isolated from a cave in southern Spain.</title>
        <authorList>
            <person name="Jurado V."/>
            <person name="Gutierrez-Patricio S."/>
            <person name="Gonzalez-Pimentel J.L."/>
            <person name="Miller A.Z."/>
            <person name="Laiz L."/>
            <person name="Saiz-Jimenez C."/>
        </authorList>
    </citation>
    <scope>NUCLEOTIDE SEQUENCE [LARGE SCALE GENOMIC DNA]</scope>
    <source>
        <strain evidence="3 4">DSM 22867</strain>
    </source>
</reference>
<sequence length="459" mass="48410">MEMINSGVVSPGQAAAAKTVQGVKALAASEGEGGFRQVLVQQMSSEASPAAEQADGTGIAAVIAKLEAIASQTGNEAAPALEDLLSLIDGLVDQLEPLGQTEEALDGQLEELQSMLDALNALLALLGIPVPQTQPAVQADGDTDAAAAIHQVKAGLQDSLLQLQTAMQQGVFKQVKGQEPFALILNQLQSLASVLSEDTGTEEVKEKNASSQIPSWLTAQPSASKDAVQFLERLSQRTVHPLMINAAAAEMTNETNALQQVFSGEGAAVHSEDPAVIPAMTLITPDNVKEFASILGRKEAAPTTFVLAEDFAETMNGLIVQKFDVRTLNGASEARLMLFPEHMGQVDVRISMQNGVLTAVFQTDTAMAKDMLDNQMAQLRASLQAQGLNVEKLEVTHSPNASGLTQQHAGHGHQGGQSGNRQGFREDSKQVTDNAFETDMVEQAAIQGLGYGRAINETA</sequence>
<gene>
    <name evidence="3" type="ORF">D3P08_15525</name>
</gene>
<dbReference type="Pfam" id="PF02120">
    <property type="entry name" value="Flg_hook"/>
    <property type="match status" value="1"/>
</dbReference>
<dbReference type="CDD" id="cd17470">
    <property type="entry name" value="T3SS_Flik_C"/>
    <property type="match status" value="1"/>
</dbReference>
<dbReference type="EMBL" id="QXQA01000009">
    <property type="protein sequence ID" value="RIX51823.1"/>
    <property type="molecule type" value="Genomic_DNA"/>
</dbReference>
<keyword evidence="3" id="KW-0966">Cell projection</keyword>
<comment type="caution">
    <text evidence="3">The sequence shown here is derived from an EMBL/GenBank/DDBJ whole genome shotgun (WGS) entry which is preliminary data.</text>
</comment>
<feature type="domain" description="Flagellar hook-length control protein-like C-terminal" evidence="2">
    <location>
        <begin position="326"/>
        <end position="399"/>
    </location>
</feature>
<dbReference type="AlphaFoldDB" id="A0A3A1UZN8"/>
<dbReference type="Proteomes" id="UP000266482">
    <property type="component" value="Unassembled WGS sequence"/>
</dbReference>
<evidence type="ECO:0000313" key="3">
    <source>
        <dbReference type="EMBL" id="RIX51823.1"/>
    </source>
</evidence>
<protein>
    <submittedName>
        <fullName evidence="3">Flagellar hook-length control protein FliK</fullName>
    </submittedName>
</protein>
<evidence type="ECO:0000256" key="1">
    <source>
        <dbReference type="SAM" id="MobiDB-lite"/>
    </source>
</evidence>
<dbReference type="RefSeq" id="WP_119600606.1">
    <property type="nucleotide sequence ID" value="NZ_QXQA01000009.1"/>
</dbReference>
<evidence type="ECO:0000313" key="4">
    <source>
        <dbReference type="Proteomes" id="UP000266482"/>
    </source>
</evidence>
<proteinExistence type="predicted"/>
<keyword evidence="4" id="KW-1185">Reference proteome</keyword>
<keyword evidence="3" id="KW-0282">Flagellum</keyword>
<dbReference type="InterPro" id="IPR038610">
    <property type="entry name" value="FliK-like_C_sf"/>
</dbReference>
<evidence type="ECO:0000259" key="2">
    <source>
        <dbReference type="Pfam" id="PF02120"/>
    </source>
</evidence>
<dbReference type="InterPro" id="IPR021136">
    <property type="entry name" value="Flagellar_hook_control-like_C"/>
</dbReference>
<feature type="region of interest" description="Disordered" evidence="1">
    <location>
        <begin position="401"/>
        <end position="430"/>
    </location>
</feature>
<keyword evidence="3" id="KW-0969">Cilium</keyword>
<organism evidence="3 4">
    <name type="scientific">Paenibacillus nanensis</name>
    <dbReference type="NCBI Taxonomy" id="393251"/>
    <lineage>
        <taxon>Bacteria</taxon>
        <taxon>Bacillati</taxon>
        <taxon>Bacillota</taxon>
        <taxon>Bacilli</taxon>
        <taxon>Bacillales</taxon>
        <taxon>Paenibacillaceae</taxon>
        <taxon>Paenibacillus</taxon>
    </lineage>
</organism>
<dbReference type="OrthoDB" id="2380967at2"/>
<accession>A0A3A1UZN8</accession>
<dbReference type="Gene3D" id="3.30.750.140">
    <property type="match status" value="1"/>
</dbReference>